<dbReference type="InterPro" id="IPR007867">
    <property type="entry name" value="GMC_OxRtase_C"/>
</dbReference>
<dbReference type="InterPro" id="IPR036188">
    <property type="entry name" value="FAD/NAD-bd_sf"/>
</dbReference>
<evidence type="ECO:0000259" key="4">
    <source>
        <dbReference type="Pfam" id="PF05199"/>
    </source>
</evidence>
<dbReference type="GO" id="GO:0050660">
    <property type="term" value="F:flavin adenine dinucleotide binding"/>
    <property type="evidence" value="ECO:0007669"/>
    <property type="project" value="InterPro"/>
</dbReference>
<dbReference type="Proteomes" id="UP000028524">
    <property type="component" value="Unassembled WGS sequence"/>
</dbReference>
<dbReference type="STRING" id="1283841.A0A084QYM5"/>
<evidence type="ECO:0000313" key="6">
    <source>
        <dbReference type="Proteomes" id="UP000028524"/>
    </source>
</evidence>
<protein>
    <recommendedName>
        <fullName evidence="7">Glucose-methanol-choline oxidoreductase N-terminal domain-containing protein</fullName>
    </recommendedName>
</protein>
<dbReference type="OrthoDB" id="269227at2759"/>
<dbReference type="SUPFAM" id="SSF54373">
    <property type="entry name" value="FAD-linked reductases, C-terminal domain"/>
    <property type="match status" value="1"/>
</dbReference>
<dbReference type="EMBL" id="KL659619">
    <property type="protein sequence ID" value="KFA69060.1"/>
    <property type="molecule type" value="Genomic_DNA"/>
</dbReference>
<dbReference type="PANTHER" id="PTHR11552">
    <property type="entry name" value="GLUCOSE-METHANOL-CHOLINE GMC OXIDOREDUCTASE"/>
    <property type="match status" value="1"/>
</dbReference>
<organism evidence="5 6">
    <name type="scientific">Stachybotrys chlorohalonatus (strain IBT 40285)</name>
    <dbReference type="NCBI Taxonomy" id="1283841"/>
    <lineage>
        <taxon>Eukaryota</taxon>
        <taxon>Fungi</taxon>
        <taxon>Dikarya</taxon>
        <taxon>Ascomycota</taxon>
        <taxon>Pezizomycotina</taxon>
        <taxon>Sordariomycetes</taxon>
        <taxon>Hypocreomycetidae</taxon>
        <taxon>Hypocreales</taxon>
        <taxon>Stachybotryaceae</taxon>
        <taxon>Stachybotrys</taxon>
    </lineage>
</organism>
<proteinExistence type="inferred from homology"/>
<keyword evidence="6" id="KW-1185">Reference proteome</keyword>
<evidence type="ECO:0000259" key="3">
    <source>
        <dbReference type="Pfam" id="PF00732"/>
    </source>
</evidence>
<accession>A0A084QYM5</accession>
<feature type="active site" description="Proton acceptor" evidence="2">
    <location>
        <position position="481"/>
    </location>
</feature>
<dbReference type="Gene3D" id="3.50.50.60">
    <property type="entry name" value="FAD/NAD(P)-binding domain"/>
    <property type="match status" value="2"/>
</dbReference>
<dbReference type="InterPro" id="IPR000172">
    <property type="entry name" value="GMC_OxRdtase_N"/>
</dbReference>
<dbReference type="InterPro" id="IPR012132">
    <property type="entry name" value="GMC_OxRdtase"/>
</dbReference>
<evidence type="ECO:0000313" key="5">
    <source>
        <dbReference type="EMBL" id="KFA69060.1"/>
    </source>
</evidence>
<evidence type="ECO:0000256" key="2">
    <source>
        <dbReference type="PIRSR" id="PIRSR000137-1"/>
    </source>
</evidence>
<name>A0A084QYM5_STAC4</name>
<gene>
    <name evidence="5" type="ORF">S40285_05473</name>
</gene>
<comment type="similarity">
    <text evidence="1">Belongs to the GMC oxidoreductase family.</text>
</comment>
<dbReference type="HOGENOM" id="CLU_002865_7_2_1"/>
<dbReference type="Gene3D" id="3.30.410.40">
    <property type="match status" value="2"/>
</dbReference>
<dbReference type="PANTHER" id="PTHR11552:SF219">
    <property type="entry name" value="GLUCOSE-METHANOL-CHOLINE OXIDOREDUCTASE N-TERMINAL DOMAIN-CONTAINING PROTEIN"/>
    <property type="match status" value="1"/>
</dbReference>
<reference evidence="5 6" key="1">
    <citation type="journal article" date="2014" name="BMC Genomics">
        <title>Comparative genome sequencing reveals chemotype-specific gene clusters in the toxigenic black mold Stachybotrys.</title>
        <authorList>
            <person name="Semeiks J."/>
            <person name="Borek D."/>
            <person name="Otwinowski Z."/>
            <person name="Grishin N.V."/>
        </authorList>
    </citation>
    <scope>NUCLEOTIDE SEQUENCE [LARGE SCALE GENOMIC DNA]</scope>
    <source>
        <strain evidence="5 6">IBT 40285</strain>
    </source>
</reference>
<feature type="domain" description="Glucose-methanol-choline oxidoreductase N-terminal" evidence="3">
    <location>
        <begin position="18"/>
        <end position="255"/>
    </location>
</feature>
<feature type="active site" description="Proton donor" evidence="2">
    <location>
        <position position="438"/>
    </location>
</feature>
<sequence length="511" mass="56765">MCPTSPERNPADVNGKTYDYVIVGGCVLASRLSQDPLVSVLLHEKGRVQDSITSRILLTSQNLGMGEGLQVQDTRWTETMPGANGRQNQLYGGESIGGGSRIIAMFWTRGSPADFASWVEMGSYDWSWDKSELYFRKLESAVAHPKARFRGHDGDHSFLISFPFQWNSFLEKAARKVGLPIDKDCNDPDAPVMGYFHLNVATSSRGERVSEITAILKQGLAIQRQDRLTVCTGVVASRLEVDSRGSLVTGVELIKELPAVGATFSDHYSFLIMLELPKKRRCIFWNPLGVVVKAREADGTGNLDASNSRNTREVEIMLMPINTLGRGAPGHCVFSFYPTLVQPHGKDRIEISSRDPLAHPRITYPMNKPGILKEYEKMARTDCDGGRMGTLALTTTGIEAAPEKMHVEVKPSKNKSWRDVTDDEIDNYVRRVAHISLHYSCTCPMSNDDKTGVVDRRLLVHGFKNLRIADASVCPKIMSGHTMAPVMMVAARCADFIKEMWQLDISDDLDP</sequence>
<evidence type="ECO:0000256" key="1">
    <source>
        <dbReference type="ARBA" id="ARBA00010790"/>
    </source>
</evidence>
<feature type="domain" description="Glucose-methanol-choline oxidoreductase C-terminal" evidence="4">
    <location>
        <begin position="346"/>
        <end position="490"/>
    </location>
</feature>
<dbReference type="InParanoid" id="A0A084QYM5"/>
<dbReference type="Pfam" id="PF00732">
    <property type="entry name" value="GMC_oxred_N"/>
    <property type="match status" value="1"/>
</dbReference>
<dbReference type="PIRSF" id="PIRSF000137">
    <property type="entry name" value="Alcohol_oxidase"/>
    <property type="match status" value="1"/>
</dbReference>
<evidence type="ECO:0008006" key="7">
    <source>
        <dbReference type="Google" id="ProtNLM"/>
    </source>
</evidence>
<dbReference type="GO" id="GO:0016614">
    <property type="term" value="F:oxidoreductase activity, acting on CH-OH group of donors"/>
    <property type="evidence" value="ECO:0007669"/>
    <property type="project" value="InterPro"/>
</dbReference>
<dbReference type="SUPFAM" id="SSF51905">
    <property type="entry name" value="FAD/NAD(P)-binding domain"/>
    <property type="match status" value="1"/>
</dbReference>
<dbReference type="AlphaFoldDB" id="A0A084QYM5"/>
<dbReference type="Pfam" id="PF05199">
    <property type="entry name" value="GMC_oxred_C"/>
    <property type="match status" value="1"/>
</dbReference>